<accession>A0A9Q1FZI3</accession>
<keyword evidence="1 5" id="KW-0768">Sushi</keyword>
<dbReference type="OrthoDB" id="6480633at2759"/>
<organism evidence="8 9">
    <name type="scientific">Synaphobranchus kaupii</name>
    <name type="common">Kaup's arrowtooth eel</name>
    <dbReference type="NCBI Taxonomy" id="118154"/>
    <lineage>
        <taxon>Eukaryota</taxon>
        <taxon>Metazoa</taxon>
        <taxon>Chordata</taxon>
        <taxon>Craniata</taxon>
        <taxon>Vertebrata</taxon>
        <taxon>Euteleostomi</taxon>
        <taxon>Actinopterygii</taxon>
        <taxon>Neopterygii</taxon>
        <taxon>Teleostei</taxon>
        <taxon>Anguilliformes</taxon>
        <taxon>Synaphobranchidae</taxon>
        <taxon>Synaphobranchus</taxon>
    </lineage>
</organism>
<evidence type="ECO:0000256" key="6">
    <source>
        <dbReference type="SAM" id="SignalP"/>
    </source>
</evidence>
<dbReference type="InterPro" id="IPR035976">
    <property type="entry name" value="Sushi/SCR/CCP_sf"/>
</dbReference>
<dbReference type="Pfam" id="PF00084">
    <property type="entry name" value="Sushi"/>
    <property type="match status" value="6"/>
</dbReference>
<keyword evidence="4 5" id="KW-1015">Disulfide bond</keyword>
<keyword evidence="2 6" id="KW-0732">Signal</keyword>
<dbReference type="EMBL" id="JAINUF010000003">
    <property type="protein sequence ID" value="KAJ8370467.1"/>
    <property type="molecule type" value="Genomic_DNA"/>
</dbReference>
<dbReference type="AlphaFoldDB" id="A0A9Q1FZI3"/>
<feature type="domain" description="Sushi" evidence="7">
    <location>
        <begin position="92"/>
        <end position="149"/>
    </location>
</feature>
<dbReference type="SUPFAM" id="SSF57535">
    <property type="entry name" value="Complement control module/SCR domain"/>
    <property type="match status" value="6"/>
</dbReference>
<gene>
    <name evidence="8" type="ORF">SKAU_G00104950</name>
</gene>
<dbReference type="SMART" id="SM00032">
    <property type="entry name" value="CCP"/>
    <property type="match status" value="6"/>
</dbReference>
<feature type="disulfide bond" evidence="5">
    <location>
        <begin position="120"/>
        <end position="147"/>
    </location>
</feature>
<feature type="domain" description="Sushi" evidence="7">
    <location>
        <begin position="272"/>
        <end position="330"/>
    </location>
</feature>
<feature type="domain" description="Sushi" evidence="7">
    <location>
        <begin position="31"/>
        <end position="91"/>
    </location>
</feature>
<evidence type="ECO:0000259" key="7">
    <source>
        <dbReference type="PROSITE" id="PS50923"/>
    </source>
</evidence>
<dbReference type="Proteomes" id="UP001152622">
    <property type="component" value="Chromosome 3"/>
</dbReference>
<evidence type="ECO:0000256" key="2">
    <source>
        <dbReference type="ARBA" id="ARBA00022729"/>
    </source>
</evidence>
<protein>
    <recommendedName>
        <fullName evidence="7">Sushi domain-containing protein</fullName>
    </recommendedName>
</protein>
<keyword evidence="9" id="KW-1185">Reference proteome</keyword>
<comment type="caution">
    <text evidence="8">The sequence shown here is derived from an EMBL/GenBank/DDBJ whole genome shotgun (WGS) entry which is preliminary data.</text>
</comment>
<evidence type="ECO:0000256" key="4">
    <source>
        <dbReference type="ARBA" id="ARBA00023157"/>
    </source>
</evidence>
<evidence type="ECO:0000256" key="1">
    <source>
        <dbReference type="ARBA" id="ARBA00022659"/>
    </source>
</evidence>
<dbReference type="CDD" id="cd00033">
    <property type="entry name" value="CCP"/>
    <property type="match status" value="6"/>
</dbReference>
<feature type="chain" id="PRO_5040411764" description="Sushi domain-containing protein" evidence="6">
    <location>
        <begin position="32"/>
        <end position="425"/>
    </location>
</feature>
<evidence type="ECO:0000256" key="5">
    <source>
        <dbReference type="PROSITE-ProRule" id="PRU00302"/>
    </source>
</evidence>
<feature type="signal peptide" evidence="6">
    <location>
        <begin position="1"/>
        <end position="31"/>
    </location>
</feature>
<name>A0A9Q1FZI3_SYNKA</name>
<dbReference type="Gene3D" id="2.10.70.10">
    <property type="entry name" value="Complement Module, domain 1"/>
    <property type="match status" value="6"/>
</dbReference>
<feature type="domain" description="Sushi" evidence="7">
    <location>
        <begin position="212"/>
        <end position="270"/>
    </location>
</feature>
<feature type="disulfide bond" evidence="5">
    <location>
        <begin position="182"/>
        <end position="209"/>
    </location>
</feature>
<keyword evidence="3" id="KW-0677">Repeat</keyword>
<feature type="domain" description="Sushi" evidence="7">
    <location>
        <begin position="150"/>
        <end position="211"/>
    </location>
</feature>
<dbReference type="FunFam" id="2.10.70.10:FF:000014">
    <property type="entry name" value="Membrane cofactor protein"/>
    <property type="match status" value="2"/>
</dbReference>
<dbReference type="PROSITE" id="PS50923">
    <property type="entry name" value="SUSHI"/>
    <property type="match status" value="6"/>
</dbReference>
<sequence length="425" mass="46567">MFHFDVSCRRLLRLWVMALLSLTLTALHSHAQCTAPPGKQGNAILSHTEGEYAEGSKVTYECIPGYVIQTGSSSITCSNGAWSDLSLTCQKKSCGSPAEVVNGQWVYEDITFGATITLKCNTGYKAGGQTSTMQCMSGGWSGEGFVCEAVKCPLPPKVQNGECSLSEDKEYLLYQESIIYTCEKSYTLIGESQLRCTESGTYNTQPPECKKVNCPQPVVEFGMRVEGGPPPYGHRSYIVYECNEGYQMKGSSKIICEDNTWSPKPPICQKKVNCPQPVVEFGMRVEGGPPPYGHSSYIVYECNEGYQMKGSSKIICEDNTWSPKVPICQKKVNCPQPVVDFGTQVKGGPPPYGHSSYIVYECNKGYQMKGSSKIICEDNTWSPKVPICQKSGASCTGSLCTEVYSVLIQRVLMALLIPVSLHLSQ</sequence>
<proteinExistence type="predicted"/>
<dbReference type="InterPro" id="IPR051277">
    <property type="entry name" value="SEZ6_CSMD_C4BPB_Regulators"/>
</dbReference>
<feature type="domain" description="Sushi" evidence="7">
    <location>
        <begin position="332"/>
        <end position="390"/>
    </location>
</feature>
<dbReference type="PANTHER" id="PTHR45656:SF4">
    <property type="entry name" value="PROTEIN CBR-CLEC-78"/>
    <property type="match status" value="1"/>
</dbReference>
<reference evidence="8" key="1">
    <citation type="journal article" date="2023" name="Science">
        <title>Genome structures resolve the early diversification of teleost fishes.</title>
        <authorList>
            <person name="Parey E."/>
            <person name="Louis A."/>
            <person name="Montfort J."/>
            <person name="Bouchez O."/>
            <person name="Roques C."/>
            <person name="Iampietro C."/>
            <person name="Lluch J."/>
            <person name="Castinel A."/>
            <person name="Donnadieu C."/>
            <person name="Desvignes T."/>
            <person name="Floi Bucao C."/>
            <person name="Jouanno E."/>
            <person name="Wen M."/>
            <person name="Mejri S."/>
            <person name="Dirks R."/>
            <person name="Jansen H."/>
            <person name="Henkel C."/>
            <person name="Chen W.J."/>
            <person name="Zahm M."/>
            <person name="Cabau C."/>
            <person name="Klopp C."/>
            <person name="Thompson A.W."/>
            <person name="Robinson-Rechavi M."/>
            <person name="Braasch I."/>
            <person name="Lecointre G."/>
            <person name="Bobe J."/>
            <person name="Postlethwait J.H."/>
            <person name="Berthelot C."/>
            <person name="Roest Crollius H."/>
            <person name="Guiguen Y."/>
        </authorList>
    </citation>
    <scope>NUCLEOTIDE SEQUENCE</scope>
    <source>
        <strain evidence="8">WJC10195</strain>
    </source>
</reference>
<evidence type="ECO:0000313" key="9">
    <source>
        <dbReference type="Proteomes" id="UP001152622"/>
    </source>
</evidence>
<evidence type="ECO:0000256" key="3">
    <source>
        <dbReference type="ARBA" id="ARBA00022737"/>
    </source>
</evidence>
<dbReference type="PANTHER" id="PTHR45656">
    <property type="entry name" value="PROTEIN CBR-CLEC-78"/>
    <property type="match status" value="1"/>
</dbReference>
<feature type="disulfide bond" evidence="5">
    <location>
        <begin position="62"/>
        <end position="89"/>
    </location>
</feature>
<dbReference type="InterPro" id="IPR000436">
    <property type="entry name" value="Sushi_SCR_CCP_dom"/>
</dbReference>
<comment type="caution">
    <text evidence="5">Lacks conserved residue(s) required for the propagation of feature annotation.</text>
</comment>
<evidence type="ECO:0000313" key="8">
    <source>
        <dbReference type="EMBL" id="KAJ8370467.1"/>
    </source>
</evidence>